<gene>
    <name evidence="1" type="ORF">EYE40_05785</name>
</gene>
<evidence type="ECO:0000313" key="1">
    <source>
        <dbReference type="EMBL" id="TBN56948.1"/>
    </source>
</evidence>
<organism evidence="1 2">
    <name type="scientific">Glaciihabitans arcticus</name>
    <dbReference type="NCBI Taxonomy" id="2668039"/>
    <lineage>
        <taxon>Bacteria</taxon>
        <taxon>Bacillati</taxon>
        <taxon>Actinomycetota</taxon>
        <taxon>Actinomycetes</taxon>
        <taxon>Micrococcales</taxon>
        <taxon>Microbacteriaceae</taxon>
        <taxon>Glaciihabitans</taxon>
    </lineage>
</organism>
<dbReference type="EMBL" id="SISG01000001">
    <property type="protein sequence ID" value="TBN56948.1"/>
    <property type="molecule type" value="Genomic_DNA"/>
</dbReference>
<dbReference type="RefSeq" id="WP_130981058.1">
    <property type="nucleotide sequence ID" value="NZ_SISG01000001.1"/>
</dbReference>
<sequence length="70" mass="8197">MTRPLMSRFRDLFYGRDAEVQNTTASALSNLGQIEMFGVVIEKPIFESTQREEFEPDDFLPAEKPWELRD</sequence>
<name>A0A4Q9GTJ3_9MICO</name>
<reference evidence="2" key="1">
    <citation type="submission" date="2019-02" db="EMBL/GenBank/DDBJ databases">
        <title>Glaciihabitans arcticus sp. nov., a psychrotolerant bacterium isolated from polar soil.</title>
        <authorList>
            <person name="Dahal R.H."/>
        </authorList>
    </citation>
    <scope>NUCLEOTIDE SEQUENCE [LARGE SCALE GENOMIC DNA]</scope>
    <source>
        <strain evidence="2">RP-3-7</strain>
    </source>
</reference>
<accession>A0A4Q9GTJ3</accession>
<evidence type="ECO:0000313" key="2">
    <source>
        <dbReference type="Proteomes" id="UP000294194"/>
    </source>
</evidence>
<keyword evidence="2" id="KW-1185">Reference proteome</keyword>
<dbReference type="Proteomes" id="UP000294194">
    <property type="component" value="Unassembled WGS sequence"/>
</dbReference>
<proteinExistence type="predicted"/>
<comment type="caution">
    <text evidence="1">The sequence shown here is derived from an EMBL/GenBank/DDBJ whole genome shotgun (WGS) entry which is preliminary data.</text>
</comment>
<dbReference type="AlphaFoldDB" id="A0A4Q9GTJ3"/>
<protein>
    <submittedName>
        <fullName evidence="1">Uncharacterized protein</fullName>
    </submittedName>
</protein>